<dbReference type="AlphaFoldDB" id="A0A7I7ULK1"/>
<reference evidence="1 2" key="1">
    <citation type="journal article" date="2019" name="Emerg. Microbes Infect.">
        <title>Comprehensive subspecies identification of 175 nontuberculous mycobacteria species based on 7547 genomic profiles.</title>
        <authorList>
            <person name="Matsumoto Y."/>
            <person name="Kinjo T."/>
            <person name="Motooka D."/>
            <person name="Nabeya D."/>
            <person name="Jung N."/>
            <person name="Uechi K."/>
            <person name="Horii T."/>
            <person name="Iida T."/>
            <person name="Fujita J."/>
            <person name="Nakamura S."/>
        </authorList>
    </citation>
    <scope>NUCLEOTIDE SEQUENCE [LARGE SCALE GENOMIC DNA]</scope>
    <source>
        <strain evidence="1 2">JCM 6370</strain>
    </source>
</reference>
<organism evidence="1 2">
    <name type="scientific">Mycolicibacterium pulveris</name>
    <name type="common">Mycobacterium pulveris</name>
    <dbReference type="NCBI Taxonomy" id="36813"/>
    <lineage>
        <taxon>Bacteria</taxon>
        <taxon>Bacillati</taxon>
        <taxon>Actinomycetota</taxon>
        <taxon>Actinomycetes</taxon>
        <taxon>Mycobacteriales</taxon>
        <taxon>Mycobacteriaceae</taxon>
        <taxon>Mycolicibacterium</taxon>
    </lineage>
</organism>
<name>A0A7I7ULK1_MYCPV</name>
<proteinExistence type="predicted"/>
<keyword evidence="2" id="KW-1185">Reference proteome</keyword>
<dbReference type="Proteomes" id="UP000467252">
    <property type="component" value="Chromosome"/>
</dbReference>
<evidence type="ECO:0000313" key="2">
    <source>
        <dbReference type="Proteomes" id="UP000467252"/>
    </source>
</evidence>
<dbReference type="RefSeq" id="WP_163902254.1">
    <property type="nucleotide sequence ID" value="NZ_AP022599.1"/>
</dbReference>
<gene>
    <name evidence="1" type="ORF">MPUL_34500</name>
</gene>
<evidence type="ECO:0000313" key="1">
    <source>
        <dbReference type="EMBL" id="BBY82292.1"/>
    </source>
</evidence>
<sequence length="117" mass="12756">MGRADPAGIHFFEFWFERAQDKSLPHWLRVVGLAYSGHTKNGHAKFCLNGESTLPETLGISKRHAQNEVRKAVKNGFLDEGSNIMCLVLPSGICGGAEGNVHAKCQLHPVTESVTAK</sequence>
<dbReference type="EMBL" id="AP022599">
    <property type="protein sequence ID" value="BBY82292.1"/>
    <property type="molecule type" value="Genomic_DNA"/>
</dbReference>
<protein>
    <submittedName>
        <fullName evidence="1">Uncharacterized protein</fullName>
    </submittedName>
</protein>
<accession>A0A7I7ULK1</accession>